<dbReference type="PhylomeDB" id="B6QRK2"/>
<dbReference type="InterPro" id="IPR007135">
    <property type="entry name" value="Atg3/Atg10"/>
</dbReference>
<comment type="similarity">
    <text evidence="1">Belongs to the ATG10 family.</text>
</comment>
<keyword evidence="3" id="KW-0808">Transferase</keyword>
<keyword evidence="9" id="KW-1185">Reference proteome</keyword>
<reference evidence="9" key="1">
    <citation type="journal article" date="2015" name="Genome Announc.">
        <title>Genome sequence of the AIDS-associated pathogen Penicillium marneffei (ATCC18224) and its near taxonomic relative Talaromyces stipitatus (ATCC10500).</title>
        <authorList>
            <person name="Nierman W.C."/>
            <person name="Fedorova-Abrams N.D."/>
            <person name="Andrianopoulos A."/>
        </authorList>
    </citation>
    <scope>NUCLEOTIDE SEQUENCE [LARGE SCALE GENOMIC DNA]</scope>
    <source>
        <strain evidence="9">ATCC 18224 / CBS 334.59 / QM 7333</strain>
    </source>
</reference>
<dbReference type="GO" id="GO:0005829">
    <property type="term" value="C:cytosol"/>
    <property type="evidence" value="ECO:0007669"/>
    <property type="project" value="TreeGrafter"/>
</dbReference>
<evidence type="ECO:0000256" key="5">
    <source>
        <dbReference type="ARBA" id="ARBA00022927"/>
    </source>
</evidence>
<dbReference type="OrthoDB" id="4089664at2759"/>
<keyword evidence="4" id="KW-0833">Ubl conjugation pathway</keyword>
<dbReference type="GO" id="GO:0000045">
    <property type="term" value="P:autophagosome assembly"/>
    <property type="evidence" value="ECO:0007669"/>
    <property type="project" value="TreeGrafter"/>
</dbReference>
<dbReference type="GO" id="GO:0015031">
    <property type="term" value="P:protein transport"/>
    <property type="evidence" value="ECO:0007669"/>
    <property type="project" value="UniProtKB-KW"/>
</dbReference>
<dbReference type="GO" id="GO:0061651">
    <property type="term" value="F:Atg12 conjugating enzyme activity"/>
    <property type="evidence" value="ECO:0007669"/>
    <property type="project" value="TreeGrafter"/>
</dbReference>
<dbReference type="Pfam" id="PF03987">
    <property type="entry name" value="Autophagy_act_C"/>
    <property type="match status" value="1"/>
</dbReference>
<name>B6QRK2_TALMQ</name>
<dbReference type="EMBL" id="DS995904">
    <property type="protein sequence ID" value="EEA20835.1"/>
    <property type="molecule type" value="Genomic_DNA"/>
</dbReference>
<evidence type="ECO:0000256" key="3">
    <source>
        <dbReference type="ARBA" id="ARBA00022679"/>
    </source>
</evidence>
<keyword evidence="5" id="KW-0813">Transport</keyword>
<keyword evidence="6" id="KW-0072">Autophagy</keyword>
<evidence type="ECO:0000313" key="9">
    <source>
        <dbReference type="Proteomes" id="UP000001294"/>
    </source>
</evidence>
<evidence type="ECO:0000256" key="7">
    <source>
        <dbReference type="ARBA" id="ARBA00029833"/>
    </source>
</evidence>
<evidence type="ECO:0000256" key="1">
    <source>
        <dbReference type="ARBA" id="ARBA00005696"/>
    </source>
</evidence>
<dbReference type="Gene3D" id="3.30.1460.50">
    <property type="match status" value="1"/>
</dbReference>
<dbReference type="HOGENOM" id="CLU_072332_0_2_1"/>
<evidence type="ECO:0000256" key="6">
    <source>
        <dbReference type="ARBA" id="ARBA00023006"/>
    </source>
</evidence>
<dbReference type="GO" id="GO:0032446">
    <property type="term" value="P:protein modification by small protein conjugation"/>
    <property type="evidence" value="ECO:0007669"/>
    <property type="project" value="TreeGrafter"/>
</dbReference>
<evidence type="ECO:0000256" key="2">
    <source>
        <dbReference type="ARBA" id="ARBA00021099"/>
    </source>
</evidence>
<evidence type="ECO:0000313" key="8">
    <source>
        <dbReference type="EMBL" id="EEA20835.1"/>
    </source>
</evidence>
<proteinExistence type="inferred from homology"/>
<gene>
    <name evidence="8" type="ORF">PMAA_046540</name>
</gene>
<evidence type="ECO:0000256" key="4">
    <source>
        <dbReference type="ARBA" id="ARBA00022786"/>
    </source>
</evidence>
<keyword evidence="5" id="KW-0653">Protein transport</keyword>
<dbReference type="AlphaFoldDB" id="B6QRK2"/>
<dbReference type="PANTHER" id="PTHR14957:SF1">
    <property type="entry name" value="UBIQUITIN-LIKE-CONJUGATING ENZYME ATG10"/>
    <property type="match status" value="1"/>
</dbReference>
<accession>B6QRK2</accession>
<organism evidence="8 9">
    <name type="scientific">Talaromyces marneffei (strain ATCC 18224 / CBS 334.59 / QM 7333)</name>
    <name type="common">Penicillium marneffei</name>
    <dbReference type="NCBI Taxonomy" id="441960"/>
    <lineage>
        <taxon>Eukaryota</taxon>
        <taxon>Fungi</taxon>
        <taxon>Dikarya</taxon>
        <taxon>Ascomycota</taxon>
        <taxon>Pezizomycotina</taxon>
        <taxon>Eurotiomycetes</taxon>
        <taxon>Eurotiomycetidae</taxon>
        <taxon>Eurotiales</taxon>
        <taxon>Trichocomaceae</taxon>
        <taxon>Talaromyces</taxon>
        <taxon>Talaromyces sect. Talaromyces</taxon>
    </lineage>
</organism>
<dbReference type="STRING" id="441960.B6QRK2"/>
<protein>
    <recommendedName>
        <fullName evidence="2">Ubiquitin-like-conjugating enzyme ATG10</fullName>
    </recommendedName>
    <alternativeName>
        <fullName evidence="7">Autophagy-related protein 10</fullName>
    </alternativeName>
</protein>
<dbReference type="GO" id="GO:0000422">
    <property type="term" value="P:autophagy of mitochondrion"/>
    <property type="evidence" value="ECO:0007669"/>
    <property type="project" value="TreeGrafter"/>
</dbReference>
<dbReference type="PANTHER" id="PTHR14957">
    <property type="entry name" value="UBIQUITIN-LIKE-CONJUGATING ENZYME ATG10"/>
    <property type="match status" value="1"/>
</dbReference>
<dbReference type="VEuPathDB" id="FungiDB:PMAA_046540"/>
<dbReference type="Proteomes" id="UP000001294">
    <property type="component" value="Unassembled WGS sequence"/>
</dbReference>
<sequence length="232" mass="25461">MASGEDSMFPFLAADRFDCACKAFVRRVDAAGGAQSLGWLAVEYLRSEVDASLQLENPILRISKSASIPRAPLENSNAIATERIGSPRDLEEDVIEDDDQETLIRDGVDEEELTIDYDIALSTSYHVPVMYFCLRETPQVGPAALDDIYNFLVPRQHQQSLRNNGVMGGISFGYHPKSGIPAYFVHPCNTASAMEAITGNKNIEPEDYLLTWLGLIGGCINLSLPSRLFVGS</sequence>